<dbReference type="Pfam" id="PF21854">
    <property type="entry name" value="Treslin_N"/>
    <property type="match status" value="1"/>
</dbReference>
<gene>
    <name evidence="2" type="ORF">M9458_049294</name>
</gene>
<sequence>MAAQNVVFAIDVDYRPEETNSTTSGYQNHVKHWMLRVLLSLGHKYGLEKVRWGYKFFHSRTVKSATLLTRGSDFKELQEKVFSDFEEELLVKFSVEGKSPKSREKSNKLKPSPASCVQNALKEILLDFQWDRPDLTSPTKVTLRPRRSSRSGRNIPLQDYDMSSVDKNVLFVVSECPRSKAELEDYLSIRRDDSRHQRDIHEQVLPKGLVDMLIQRKVVLHWADSSILKNILEVYFSVYDYNMLFPQANHVVEDYTGMETLAELLGQVGGRVVPMLSACLPLMDQHFDTSHSLDLGIDAFPIDSTNSYLQLSGKMHQQV</sequence>
<reference evidence="2 3" key="1">
    <citation type="submission" date="2024-05" db="EMBL/GenBank/DDBJ databases">
        <title>Genome sequencing and assembly of Indian major carp, Cirrhinus mrigala (Hamilton, 1822).</title>
        <authorList>
            <person name="Mohindra V."/>
            <person name="Chowdhury L.M."/>
            <person name="Lal K."/>
            <person name="Jena J.K."/>
        </authorList>
    </citation>
    <scope>NUCLEOTIDE SEQUENCE [LARGE SCALE GENOMIC DNA]</scope>
    <source>
        <strain evidence="2">CM1030</strain>
        <tissue evidence="2">Blood</tissue>
    </source>
</reference>
<accession>A0ABD0N2H9</accession>
<dbReference type="InterPro" id="IPR026153">
    <property type="entry name" value="Treslin"/>
</dbReference>
<keyword evidence="3" id="KW-1185">Reference proteome</keyword>
<evidence type="ECO:0000259" key="1">
    <source>
        <dbReference type="Pfam" id="PF21854"/>
    </source>
</evidence>
<proteinExistence type="predicted"/>
<evidence type="ECO:0000313" key="2">
    <source>
        <dbReference type="EMBL" id="KAL0155031.1"/>
    </source>
</evidence>
<feature type="non-terminal residue" evidence="2">
    <location>
        <position position="319"/>
    </location>
</feature>
<dbReference type="AlphaFoldDB" id="A0ABD0N2H9"/>
<name>A0ABD0N2H9_CIRMR</name>
<feature type="domain" description="Treslin N-terminal" evidence="1">
    <location>
        <begin position="24"/>
        <end position="209"/>
    </location>
</feature>
<dbReference type="PANTHER" id="PTHR21556:SF2">
    <property type="entry name" value="TRESLIN"/>
    <property type="match status" value="1"/>
</dbReference>
<evidence type="ECO:0000313" key="3">
    <source>
        <dbReference type="Proteomes" id="UP001529510"/>
    </source>
</evidence>
<dbReference type="InterPro" id="IPR053919">
    <property type="entry name" value="Treslin_N"/>
</dbReference>
<organism evidence="2 3">
    <name type="scientific">Cirrhinus mrigala</name>
    <name type="common">Mrigala</name>
    <dbReference type="NCBI Taxonomy" id="683832"/>
    <lineage>
        <taxon>Eukaryota</taxon>
        <taxon>Metazoa</taxon>
        <taxon>Chordata</taxon>
        <taxon>Craniata</taxon>
        <taxon>Vertebrata</taxon>
        <taxon>Euteleostomi</taxon>
        <taxon>Actinopterygii</taxon>
        <taxon>Neopterygii</taxon>
        <taxon>Teleostei</taxon>
        <taxon>Ostariophysi</taxon>
        <taxon>Cypriniformes</taxon>
        <taxon>Cyprinidae</taxon>
        <taxon>Labeoninae</taxon>
        <taxon>Labeonini</taxon>
        <taxon>Cirrhinus</taxon>
    </lineage>
</organism>
<protein>
    <recommendedName>
        <fullName evidence="1">Treslin N-terminal domain-containing protein</fullName>
    </recommendedName>
</protein>
<dbReference type="EMBL" id="JAMKFB020000025">
    <property type="protein sequence ID" value="KAL0155031.1"/>
    <property type="molecule type" value="Genomic_DNA"/>
</dbReference>
<dbReference type="Proteomes" id="UP001529510">
    <property type="component" value="Unassembled WGS sequence"/>
</dbReference>
<comment type="caution">
    <text evidence="2">The sequence shown here is derived from an EMBL/GenBank/DDBJ whole genome shotgun (WGS) entry which is preliminary data.</text>
</comment>
<dbReference type="PANTHER" id="PTHR21556">
    <property type="entry name" value="TRESLIN"/>
    <property type="match status" value="1"/>
</dbReference>